<organism evidence="1 2">
    <name type="scientific">Treponema bryantii</name>
    <dbReference type="NCBI Taxonomy" id="163"/>
    <lineage>
        <taxon>Bacteria</taxon>
        <taxon>Pseudomonadati</taxon>
        <taxon>Spirochaetota</taxon>
        <taxon>Spirochaetia</taxon>
        <taxon>Spirochaetales</taxon>
        <taxon>Treponemataceae</taxon>
        <taxon>Treponema</taxon>
    </lineage>
</organism>
<dbReference type="AlphaFoldDB" id="A0A1I3LTN7"/>
<evidence type="ECO:0000313" key="2">
    <source>
        <dbReference type="Proteomes" id="UP000182737"/>
    </source>
</evidence>
<reference evidence="2" key="1">
    <citation type="submission" date="2016-10" db="EMBL/GenBank/DDBJ databases">
        <authorList>
            <person name="Varghese N."/>
            <person name="Submissions S."/>
        </authorList>
    </citation>
    <scope>NUCLEOTIDE SEQUENCE [LARGE SCALE GENOMIC DNA]</scope>
    <source>
        <strain evidence="2">XBD1002</strain>
    </source>
</reference>
<keyword evidence="2" id="KW-1185">Reference proteome</keyword>
<name>A0A1I3LTN7_9SPIR</name>
<accession>A0A1I3LTN7</accession>
<dbReference type="RefSeq" id="WP_074932455.1">
    <property type="nucleotide sequence ID" value="NZ_FORI01000007.1"/>
</dbReference>
<dbReference type="EMBL" id="FORI01000007">
    <property type="protein sequence ID" value="SFI88053.1"/>
    <property type="molecule type" value="Genomic_DNA"/>
</dbReference>
<gene>
    <name evidence="1" type="ORF">SAMN04487775_107186</name>
</gene>
<proteinExistence type="predicted"/>
<sequence>MSYGPLPEFLKSKYIIHEMYNVHVSKDAPKDIVEKMRKLRIEWYGDENVYGEKNYKGPFYPRNKI</sequence>
<evidence type="ECO:0000313" key="1">
    <source>
        <dbReference type="EMBL" id="SFI88053.1"/>
    </source>
</evidence>
<protein>
    <submittedName>
        <fullName evidence="1">Uncharacterized protein</fullName>
    </submittedName>
</protein>
<dbReference type="Proteomes" id="UP000182737">
    <property type="component" value="Unassembled WGS sequence"/>
</dbReference>